<dbReference type="PANTHER" id="PTHR32301">
    <property type="entry name" value="COUNTIN RECEPTOR CNR3-RELATED"/>
    <property type="match status" value="1"/>
</dbReference>
<protein>
    <recommendedName>
        <fullName evidence="4">Sulfotransferase domain-containing protein</fullName>
    </recommendedName>
</protein>
<evidence type="ECO:0000256" key="1">
    <source>
        <dbReference type="SAM" id="MobiDB-lite"/>
    </source>
</evidence>
<dbReference type="Gene3D" id="3.40.50.300">
    <property type="entry name" value="P-loop containing nucleotide triphosphate hydrolases"/>
    <property type="match status" value="1"/>
</dbReference>
<gene>
    <name evidence="3" type="ORF">DBRI00130_LOCUS11856</name>
</gene>
<proteinExistence type="predicted"/>
<keyword evidence="2" id="KW-0472">Membrane</keyword>
<feature type="compositionally biased region" description="Basic and acidic residues" evidence="1">
    <location>
        <begin position="1"/>
        <end position="25"/>
    </location>
</feature>
<feature type="transmembrane region" description="Helical" evidence="2">
    <location>
        <begin position="74"/>
        <end position="98"/>
    </location>
</feature>
<feature type="region of interest" description="Disordered" evidence="1">
    <location>
        <begin position="1"/>
        <end position="35"/>
    </location>
</feature>
<reference evidence="3" key="1">
    <citation type="submission" date="2021-01" db="EMBL/GenBank/DDBJ databases">
        <authorList>
            <person name="Corre E."/>
            <person name="Pelletier E."/>
            <person name="Niang G."/>
            <person name="Scheremetjew M."/>
            <person name="Finn R."/>
            <person name="Kale V."/>
            <person name="Holt S."/>
            <person name="Cochrane G."/>
            <person name="Meng A."/>
            <person name="Brown T."/>
            <person name="Cohen L."/>
        </authorList>
    </citation>
    <scope>NUCLEOTIDE SEQUENCE</scope>
    <source>
        <strain evidence="3">GSO104</strain>
    </source>
</reference>
<evidence type="ECO:0000313" key="3">
    <source>
        <dbReference type="EMBL" id="CAE4601371.1"/>
    </source>
</evidence>
<evidence type="ECO:0000256" key="2">
    <source>
        <dbReference type="SAM" id="Phobius"/>
    </source>
</evidence>
<dbReference type="EMBL" id="HBNS01014751">
    <property type="protein sequence ID" value="CAE4601371.1"/>
    <property type="molecule type" value="Transcribed_RNA"/>
</dbReference>
<dbReference type="PANTHER" id="PTHR32301:SF6">
    <property type="entry name" value="GOLVESIN-RELATED"/>
    <property type="match status" value="1"/>
</dbReference>
<dbReference type="InterPro" id="IPR027417">
    <property type="entry name" value="P-loop_NTPase"/>
</dbReference>
<organism evidence="3">
    <name type="scientific">Ditylum brightwellii</name>
    <dbReference type="NCBI Taxonomy" id="49249"/>
    <lineage>
        <taxon>Eukaryota</taxon>
        <taxon>Sar</taxon>
        <taxon>Stramenopiles</taxon>
        <taxon>Ochrophyta</taxon>
        <taxon>Bacillariophyta</taxon>
        <taxon>Mediophyceae</taxon>
        <taxon>Lithodesmiophycidae</taxon>
        <taxon>Lithodesmiales</taxon>
        <taxon>Lithodesmiaceae</taxon>
        <taxon>Ditylum</taxon>
    </lineage>
</organism>
<evidence type="ECO:0008006" key="4">
    <source>
        <dbReference type="Google" id="ProtNLM"/>
    </source>
</evidence>
<sequence length="476" mass="52606">MSTEDVEKQSNDAGKTVEIEEKGAGDEGLPSSYTHKKNDMVLDADGSTMQEEGGGRILMQVPEESKKFFTKKHAIAAAVLVGCYGSLAGLIAIINSIFSSNRETTTGIKHTNSAFGYHDGDNFGYTEPSPSDITTATDGGVVTESVGTYGVHLNEPVVTGSLQIPPYLDAVFVDMFQQSEEGGPELTPYLGMATSGEYPVFWRVPTVGSRVESVLSGCVKAVLATSAFRDDERAAENILRVYNVENRAYVNVDLSQTAGIERASDLNLAETGIADLFVTPHLHYASHKLLSFPEHKGRMFTVFRHPIERAIARHSAFIKENQSGAPGTNPALAQMSLADFAQSEYSSKDWMTRFLVNKRTGTITPADVKVAKEILRKKCLIGLYDKIEESIERIERYFGWFKNNEIERVCHQNQIAAARAQDTEDYMYEVGREESIDVGSEVYELLVNNNVNDMEVYWYAVALFGEQGKLFPPPVW</sequence>
<dbReference type="AlphaFoldDB" id="A0A7S4R290"/>
<accession>A0A7S4R290</accession>
<name>A0A7S4R290_9STRA</name>
<keyword evidence="2" id="KW-1133">Transmembrane helix</keyword>
<keyword evidence="2" id="KW-0812">Transmembrane</keyword>
<dbReference type="InterPro" id="IPR053259">
    <property type="entry name" value="Golvesin-related_Golgi"/>
</dbReference>